<protein>
    <submittedName>
        <fullName evidence="7">BamA/TamA family outer membrane protein</fullName>
    </submittedName>
</protein>
<keyword evidence="3" id="KW-0732">Signal</keyword>
<keyword evidence="2" id="KW-0812">Transmembrane</keyword>
<evidence type="ECO:0000256" key="2">
    <source>
        <dbReference type="ARBA" id="ARBA00022692"/>
    </source>
</evidence>
<dbReference type="Proteomes" id="UP000451233">
    <property type="component" value="Unassembled WGS sequence"/>
</dbReference>
<dbReference type="InterPro" id="IPR000184">
    <property type="entry name" value="Bac_surfAg_D15"/>
</dbReference>
<evidence type="ECO:0000313" key="7">
    <source>
        <dbReference type="EMBL" id="MXV15690.1"/>
    </source>
</evidence>
<dbReference type="Gene3D" id="3.10.20.310">
    <property type="entry name" value="membrane protein fhac"/>
    <property type="match status" value="1"/>
</dbReference>
<keyword evidence="5" id="KW-0998">Cell outer membrane</keyword>
<evidence type="ECO:0000256" key="1">
    <source>
        <dbReference type="ARBA" id="ARBA00004370"/>
    </source>
</evidence>
<comment type="caution">
    <text evidence="7">The sequence shown here is derived from an EMBL/GenBank/DDBJ whole genome shotgun (WGS) entry which is preliminary data.</text>
</comment>
<dbReference type="PANTHER" id="PTHR12815:SF47">
    <property type="entry name" value="TRANSLOCATION AND ASSEMBLY MODULE SUBUNIT TAMA"/>
    <property type="match status" value="1"/>
</dbReference>
<evidence type="ECO:0000259" key="6">
    <source>
        <dbReference type="Pfam" id="PF01103"/>
    </source>
</evidence>
<organism evidence="7 8">
    <name type="scientific">Hufsiella ginkgonis</name>
    <dbReference type="NCBI Taxonomy" id="2695274"/>
    <lineage>
        <taxon>Bacteria</taxon>
        <taxon>Pseudomonadati</taxon>
        <taxon>Bacteroidota</taxon>
        <taxon>Sphingobacteriia</taxon>
        <taxon>Sphingobacteriales</taxon>
        <taxon>Sphingobacteriaceae</taxon>
        <taxon>Hufsiella</taxon>
    </lineage>
</organism>
<proteinExistence type="predicted"/>
<dbReference type="AlphaFoldDB" id="A0A7K1XXG9"/>
<dbReference type="InterPro" id="IPR039910">
    <property type="entry name" value="D15-like"/>
</dbReference>
<evidence type="ECO:0000256" key="5">
    <source>
        <dbReference type="ARBA" id="ARBA00023237"/>
    </source>
</evidence>
<comment type="subcellular location">
    <subcellularLocation>
        <location evidence="1">Membrane</location>
    </subcellularLocation>
</comment>
<accession>A0A7K1XXG9</accession>
<dbReference type="PROSITE" id="PS51257">
    <property type="entry name" value="PROKAR_LIPOPROTEIN"/>
    <property type="match status" value="1"/>
</dbReference>
<keyword evidence="8" id="KW-1185">Reference proteome</keyword>
<reference evidence="7 8" key="1">
    <citation type="submission" date="2019-11" db="EMBL/GenBank/DDBJ databases">
        <title>Pedobacter sp. HMF7056 Genome sequencing and assembly.</title>
        <authorList>
            <person name="Kang H."/>
            <person name="Kim H."/>
            <person name="Joh K."/>
        </authorList>
    </citation>
    <scope>NUCLEOTIDE SEQUENCE [LARGE SCALE GENOMIC DNA]</scope>
    <source>
        <strain evidence="7 8">HMF7056</strain>
    </source>
</reference>
<dbReference type="Gene3D" id="2.40.160.50">
    <property type="entry name" value="membrane protein fhac: a member of the omp85/tpsb transporter family"/>
    <property type="match status" value="1"/>
</dbReference>
<dbReference type="GO" id="GO:0019867">
    <property type="term" value="C:outer membrane"/>
    <property type="evidence" value="ECO:0007669"/>
    <property type="project" value="InterPro"/>
</dbReference>
<evidence type="ECO:0000256" key="3">
    <source>
        <dbReference type="ARBA" id="ARBA00022729"/>
    </source>
</evidence>
<dbReference type="Pfam" id="PF01103">
    <property type="entry name" value="Omp85"/>
    <property type="match status" value="1"/>
</dbReference>
<dbReference type="PANTHER" id="PTHR12815">
    <property type="entry name" value="SORTING AND ASSEMBLY MACHINERY SAMM50 PROTEIN FAMILY MEMBER"/>
    <property type="match status" value="1"/>
</dbReference>
<keyword evidence="4" id="KW-0472">Membrane</keyword>
<gene>
    <name evidence="7" type="ORF">GS398_10270</name>
</gene>
<evidence type="ECO:0000256" key="4">
    <source>
        <dbReference type="ARBA" id="ARBA00023136"/>
    </source>
</evidence>
<sequence length="787" mass="91029">MKAYLRRSFYIITSLTILTGCNATRYLNQDQALVKNVKLEGIDPQYVETVYQYVQKDIRPNSRLNLALYNFFNTRNGKYRTDKVKKIGEAPNLLDSALVEISRKEIEKYLVTKGFFKAKVTADMQVKNKRANITFSAERGPMFRFRNYTYVIEDTTVRSLYARYRDSFTKIHAGKRYDRDSVMYEIESIYALMKRHGYYDYLRQNAHAEVDSNFFSSQVDVKLTISNPDKEPKHHVYTLDSSLVIISDSDGEKRGNPDISVVDSQHVFTDFSKRFNTKAISNYIFLEKGDIYNSDKNNLTNNRLYDLNIFKNLKISYEKINDSTHRLNPVIEAVPLKRMSNRIEGEYTFNSGRNGFNIGNTYTNRNLLGGAEQLDVKLRYGILYDSGIDGKAFASIFNRDLQLGVNLTIPRLLVPFGIPQSNRNGVPHTTFSTSLQIFDQRNAFRNRIFINSVTYDWTETKYKLHSLTPINFEYRRGSLDPAFRQSLEEQGYQLYILTNDRKYVSLGSQYSFTLNAVRLNNYENFVYLKTTNDLAGNSIGLLSQVLNLRKLNNGDRTIFGVSYLQYAKTELDLRYYRSLGGEKQMVARINPGFGYPYANSKLGLPFEKNFYAGGSNGIRSWQARTLGPGQYNRAVIKNDTTRRNLRNLDQLGEIKIEGNIEYRFKMVDNLFGAKLKGAVFTDYGNVWRLRENAANPGGTFKFDKFLNQMAIGAGMGLRFDLDYFVFRFDVGAKLRDPQFVDPVYGEDSPWVIRHFFDQKDFKARYKATNSPDPYRFVQYNFGIGMPF</sequence>
<evidence type="ECO:0000313" key="8">
    <source>
        <dbReference type="Proteomes" id="UP000451233"/>
    </source>
</evidence>
<feature type="domain" description="Bacterial surface antigen (D15)" evidence="6">
    <location>
        <begin position="366"/>
        <end position="741"/>
    </location>
</feature>
<name>A0A7K1XXG9_9SPHI</name>
<dbReference type="EMBL" id="WVHS01000002">
    <property type="protein sequence ID" value="MXV15690.1"/>
    <property type="molecule type" value="Genomic_DNA"/>
</dbReference>